<evidence type="ECO:0000256" key="6">
    <source>
        <dbReference type="ARBA" id="ARBA00023054"/>
    </source>
</evidence>
<keyword evidence="10" id="KW-1185">Reference proteome</keyword>
<dbReference type="RefSeq" id="WP_344598084.1">
    <property type="nucleotide sequence ID" value="NZ_BAAARW010000046.1"/>
</dbReference>
<evidence type="ECO:0000256" key="5">
    <source>
        <dbReference type="ARBA" id="ARBA00022618"/>
    </source>
</evidence>
<evidence type="ECO:0000256" key="2">
    <source>
        <dbReference type="ARBA" id="ARBA00009008"/>
    </source>
</evidence>
<evidence type="ECO:0000256" key="8">
    <source>
        <dbReference type="ARBA" id="ARBA00031737"/>
    </source>
</evidence>
<dbReference type="InterPro" id="IPR007793">
    <property type="entry name" value="DivIVA_fam"/>
</dbReference>
<gene>
    <name evidence="9" type="ORF">GCM10010191_91180</name>
</gene>
<keyword evidence="5" id="KW-0132">Cell division</keyword>
<proteinExistence type="inferred from homology"/>
<evidence type="ECO:0000256" key="7">
    <source>
        <dbReference type="ARBA" id="ARBA00023306"/>
    </source>
</evidence>
<evidence type="ECO:0000313" key="10">
    <source>
        <dbReference type="Proteomes" id="UP001501231"/>
    </source>
</evidence>
<dbReference type="InterPro" id="IPR019933">
    <property type="entry name" value="DivIVA_domain"/>
</dbReference>
<evidence type="ECO:0000256" key="3">
    <source>
        <dbReference type="ARBA" id="ARBA00018787"/>
    </source>
</evidence>
<evidence type="ECO:0000256" key="1">
    <source>
        <dbReference type="ARBA" id="ARBA00004496"/>
    </source>
</evidence>
<comment type="subcellular location">
    <subcellularLocation>
        <location evidence="1">Cytoplasm</location>
    </subcellularLocation>
</comment>
<dbReference type="PANTHER" id="PTHR35794:SF2">
    <property type="entry name" value="CELL DIVISION PROTEIN DIVIVA"/>
    <property type="match status" value="1"/>
</dbReference>
<dbReference type="PANTHER" id="PTHR35794">
    <property type="entry name" value="CELL DIVISION PROTEIN DIVIVA"/>
    <property type="match status" value="1"/>
</dbReference>
<protein>
    <recommendedName>
        <fullName evidence="3">Cell wall synthesis protein Wag31</fullName>
    </recommendedName>
    <alternativeName>
        <fullName evidence="8">Antigen 84</fullName>
    </alternativeName>
</protein>
<name>A0ABN3KF45_9ACTN</name>
<accession>A0ABN3KF45</accession>
<keyword evidence="7" id="KW-0131">Cell cycle</keyword>
<reference evidence="9 10" key="1">
    <citation type="journal article" date="2019" name="Int. J. Syst. Evol. Microbiol.">
        <title>The Global Catalogue of Microorganisms (GCM) 10K type strain sequencing project: providing services to taxonomists for standard genome sequencing and annotation.</title>
        <authorList>
            <consortium name="The Broad Institute Genomics Platform"/>
            <consortium name="The Broad Institute Genome Sequencing Center for Infectious Disease"/>
            <person name="Wu L."/>
            <person name="Ma J."/>
        </authorList>
    </citation>
    <scope>NUCLEOTIDE SEQUENCE [LARGE SCALE GENOMIC DNA]</scope>
    <source>
        <strain evidence="9 10">JCM 3325</strain>
    </source>
</reference>
<comment type="similarity">
    <text evidence="2">Belongs to the DivIVA family.</text>
</comment>
<comment type="caution">
    <text evidence="9">The sequence shown here is derived from an EMBL/GenBank/DDBJ whole genome shotgun (WGS) entry which is preliminary data.</text>
</comment>
<keyword evidence="4" id="KW-0963">Cytoplasm</keyword>
<keyword evidence="6" id="KW-0175">Coiled coil</keyword>
<dbReference type="NCBIfam" id="TIGR03544">
    <property type="entry name" value="DivI1A_domain"/>
    <property type="match status" value="4"/>
</dbReference>
<sequence length="169" mass="19113">MKTDTRLPVALRGYDRAQVDALLERVTATLRYGRWGLTADDVRRTRFDIVLRGYEQHAVDELLQEAIRELQSAAPIGERPGRPRVHPGWLISWIQNARFSGAGVRAGYDVRDVDAFLDRVIAGLRGVAPRLSARDVRDSAFRTVRLGPGYDETEVDRFLVQLADALEQR</sequence>
<dbReference type="Proteomes" id="UP001501231">
    <property type="component" value="Unassembled WGS sequence"/>
</dbReference>
<evidence type="ECO:0000256" key="4">
    <source>
        <dbReference type="ARBA" id="ARBA00022490"/>
    </source>
</evidence>
<evidence type="ECO:0000313" key="9">
    <source>
        <dbReference type="EMBL" id="GAA2457221.1"/>
    </source>
</evidence>
<dbReference type="Gene3D" id="6.10.250.660">
    <property type="match status" value="3"/>
</dbReference>
<organism evidence="9 10">
    <name type="scientific">Actinomadura vinacea</name>
    <dbReference type="NCBI Taxonomy" id="115336"/>
    <lineage>
        <taxon>Bacteria</taxon>
        <taxon>Bacillati</taxon>
        <taxon>Actinomycetota</taxon>
        <taxon>Actinomycetes</taxon>
        <taxon>Streptosporangiales</taxon>
        <taxon>Thermomonosporaceae</taxon>
        <taxon>Actinomadura</taxon>
    </lineage>
</organism>
<dbReference type="EMBL" id="BAAARW010000046">
    <property type="protein sequence ID" value="GAA2457221.1"/>
    <property type="molecule type" value="Genomic_DNA"/>
</dbReference>